<dbReference type="FunFam" id="3.30.390.30:FF:000001">
    <property type="entry name" value="Dihydrolipoyl dehydrogenase"/>
    <property type="match status" value="1"/>
</dbReference>
<dbReference type="PRINTS" id="PR00411">
    <property type="entry name" value="PNDRDTASEI"/>
</dbReference>
<evidence type="ECO:0000259" key="18">
    <source>
        <dbReference type="PROSITE" id="PS50968"/>
    </source>
</evidence>
<dbReference type="NCBIfam" id="TIGR01350">
    <property type="entry name" value="lipoamide_DH"/>
    <property type="match status" value="1"/>
</dbReference>
<feature type="binding site" evidence="15">
    <location>
        <position position="301"/>
    </location>
    <ligand>
        <name>NAD(+)</name>
        <dbReference type="ChEBI" id="CHEBI:57540"/>
    </ligand>
</feature>
<dbReference type="AlphaFoldDB" id="A0A1M5S364"/>
<dbReference type="GO" id="GO:0005737">
    <property type="term" value="C:cytoplasm"/>
    <property type="evidence" value="ECO:0007669"/>
    <property type="project" value="UniProtKB-SubCell"/>
</dbReference>
<evidence type="ECO:0000256" key="9">
    <source>
        <dbReference type="ARBA" id="ARBA00023002"/>
    </source>
</evidence>
<feature type="binding site" evidence="15">
    <location>
        <position position="150"/>
    </location>
    <ligand>
        <name>FAD</name>
        <dbReference type="ChEBI" id="CHEBI:57692"/>
    </ligand>
</feature>
<evidence type="ECO:0000256" key="17">
    <source>
        <dbReference type="RuleBase" id="RU003692"/>
    </source>
</evidence>
<dbReference type="InterPro" id="IPR011053">
    <property type="entry name" value="Single_hybrid_motif"/>
</dbReference>
<comment type="catalytic activity">
    <reaction evidence="13 17">
        <text>N(6)-[(R)-dihydrolipoyl]-L-lysyl-[protein] + NAD(+) = N(6)-[(R)-lipoyl]-L-lysyl-[protein] + NADH + H(+)</text>
        <dbReference type="Rhea" id="RHEA:15045"/>
        <dbReference type="Rhea" id="RHEA-COMP:10474"/>
        <dbReference type="Rhea" id="RHEA-COMP:10475"/>
        <dbReference type="ChEBI" id="CHEBI:15378"/>
        <dbReference type="ChEBI" id="CHEBI:57540"/>
        <dbReference type="ChEBI" id="CHEBI:57945"/>
        <dbReference type="ChEBI" id="CHEBI:83099"/>
        <dbReference type="ChEBI" id="CHEBI:83100"/>
        <dbReference type="EC" id="1.8.1.4"/>
    </reaction>
</comment>
<evidence type="ECO:0000256" key="2">
    <source>
        <dbReference type="ARBA" id="ARBA00007532"/>
    </source>
</evidence>
<dbReference type="OrthoDB" id="9807946at2"/>
<dbReference type="Gene3D" id="3.30.390.30">
    <property type="match status" value="1"/>
</dbReference>
<evidence type="ECO:0000256" key="7">
    <source>
        <dbReference type="ARBA" id="ARBA00022823"/>
    </source>
</evidence>
<evidence type="ECO:0000256" key="5">
    <source>
        <dbReference type="ARBA" id="ARBA00022490"/>
    </source>
</evidence>
<evidence type="ECO:0000256" key="4">
    <source>
        <dbReference type="ARBA" id="ARBA00016961"/>
    </source>
</evidence>
<evidence type="ECO:0000256" key="1">
    <source>
        <dbReference type="ARBA" id="ARBA00004496"/>
    </source>
</evidence>
<comment type="subcellular location">
    <subcellularLocation>
        <location evidence="1">Cytoplasm</location>
    </subcellularLocation>
</comment>
<dbReference type="SUPFAM" id="SSF55424">
    <property type="entry name" value="FAD/NAD-linked reductases, dimerisation (C-terminal) domain"/>
    <property type="match status" value="1"/>
</dbReference>
<comment type="cofactor">
    <cofactor evidence="15 17">
        <name>FAD</name>
        <dbReference type="ChEBI" id="CHEBI:57692"/>
    </cofactor>
    <text evidence="15 17">Binds 1 FAD per subunit.</text>
</comment>
<evidence type="ECO:0000256" key="10">
    <source>
        <dbReference type="ARBA" id="ARBA00023027"/>
    </source>
</evidence>
<evidence type="ECO:0000313" key="19">
    <source>
        <dbReference type="EMBL" id="SHH32924.1"/>
    </source>
</evidence>
<evidence type="ECO:0000256" key="15">
    <source>
        <dbReference type="PIRSR" id="PIRSR000350-3"/>
    </source>
</evidence>
<evidence type="ECO:0000256" key="14">
    <source>
        <dbReference type="PIRSR" id="PIRSR000350-2"/>
    </source>
</evidence>
<protein>
    <recommendedName>
        <fullName evidence="4 17">Dihydrolipoyl dehydrogenase</fullName>
        <ecNumber evidence="3 17">1.8.1.4</ecNumber>
    </recommendedName>
</protein>
<feature type="active site" description="Proton acceptor" evidence="14">
    <location>
        <position position="543"/>
    </location>
</feature>
<dbReference type="Proteomes" id="UP000184447">
    <property type="component" value="Unassembled WGS sequence"/>
</dbReference>
<dbReference type="Gene3D" id="3.50.50.60">
    <property type="entry name" value="FAD/NAD(P)-binding domain"/>
    <property type="match status" value="2"/>
</dbReference>
<proteinExistence type="inferred from homology"/>
<evidence type="ECO:0000256" key="8">
    <source>
        <dbReference type="ARBA" id="ARBA00022827"/>
    </source>
</evidence>
<keyword evidence="7" id="KW-0450">Lipoyl</keyword>
<keyword evidence="20" id="KW-1185">Reference proteome</keyword>
<dbReference type="InterPro" id="IPR000089">
    <property type="entry name" value="Biotin_lipoyl"/>
</dbReference>
<comment type="miscellaneous">
    <text evidence="17">The active site is a redox-active disulfide bond.</text>
</comment>
<name>A0A1M5S364_9CLOT</name>
<dbReference type="InterPro" id="IPR004099">
    <property type="entry name" value="Pyr_nucl-diS_OxRdtase_dimer"/>
</dbReference>
<dbReference type="SUPFAM" id="SSF51230">
    <property type="entry name" value="Single hybrid motif"/>
    <property type="match status" value="1"/>
</dbReference>
<feature type="disulfide bond" description="Redox-active" evidence="16">
    <location>
        <begin position="141"/>
        <end position="146"/>
    </location>
</feature>
<sequence>MNIDLKLTTTISGAKEGIIGKINKIIGDQVSIGEVIMTIEASKGSTDLKATSKGTITSLVVEEGDSIKVGQLLGTMDGEKDQAKKSPNSYFSGILKAEKEELDTEITIIGAGPGGYVAAIQAAKMGAKVILIENEKLGGTCLNWGCIPTKALVRSAEVYKNCKEAESFGVITNNVEVDIKKMISRKNSVVEELVQGIEYLLNKHNVKIIKGKAEITDKTTVLVKSKRLESTIKTKDIIIATGSETSILNIQGCESKNILTSKEVLDIKELPKRMVIIGGGIIGMEFAFIFASLGVEVTVIEYFESILTCLDKDLCEVITNSAKKAGIKLFTGCKVEKILDSEDGQSIVCFSKEGSDSCMATDKVLMSVGRKPYFEGVGIEKIGVEISDKTKGIKVNEKMETSVENVYAIGDVTNIIQLAHVASHQGITAVKNILGEEEKISYDTVPSAIFTSPEIAMVGVTEKQAAKDNMDIKIGMFPFAANGKALTLGEKTGFVKLIMDNSTDKLIGGAIIGPHATDLISEITLAIQNNLTAEAIISTIHAHPTTAEALHEAALQLKTGAIHFA</sequence>
<keyword evidence="15" id="KW-0547">Nucleotide-binding</keyword>
<dbReference type="GO" id="GO:0050660">
    <property type="term" value="F:flavin adenine dinucleotide binding"/>
    <property type="evidence" value="ECO:0007669"/>
    <property type="project" value="InterPro"/>
</dbReference>
<dbReference type="PIRSF" id="PIRSF000350">
    <property type="entry name" value="Mercury_reductase_MerA"/>
    <property type="match status" value="1"/>
</dbReference>
<keyword evidence="5" id="KW-0963">Cytoplasm</keyword>
<dbReference type="InterPro" id="IPR036188">
    <property type="entry name" value="FAD/NAD-bd_sf"/>
</dbReference>
<dbReference type="PROSITE" id="PS00189">
    <property type="entry name" value="LIPOYL"/>
    <property type="match status" value="1"/>
</dbReference>
<feature type="binding site" evidence="15">
    <location>
        <begin position="278"/>
        <end position="285"/>
    </location>
    <ligand>
        <name>NAD(+)</name>
        <dbReference type="ChEBI" id="CHEBI:57540"/>
    </ligand>
</feature>
<accession>A0A1M5S364</accession>
<evidence type="ECO:0000256" key="11">
    <source>
        <dbReference type="ARBA" id="ARBA00023157"/>
    </source>
</evidence>
<dbReference type="PANTHER" id="PTHR22912">
    <property type="entry name" value="DISULFIDE OXIDOREDUCTASE"/>
    <property type="match status" value="1"/>
</dbReference>
<dbReference type="CDD" id="cd06849">
    <property type="entry name" value="lipoyl_domain"/>
    <property type="match status" value="1"/>
</dbReference>
<evidence type="ECO:0000256" key="12">
    <source>
        <dbReference type="ARBA" id="ARBA00023284"/>
    </source>
</evidence>
<dbReference type="Gene3D" id="2.40.50.100">
    <property type="match status" value="1"/>
</dbReference>
<dbReference type="InterPro" id="IPR016156">
    <property type="entry name" value="FAD/NAD-linked_Rdtase_dimer_sf"/>
</dbReference>
<dbReference type="Pfam" id="PF00364">
    <property type="entry name" value="Biotin_lipoyl"/>
    <property type="match status" value="1"/>
</dbReference>
<dbReference type="PROSITE" id="PS00076">
    <property type="entry name" value="PYRIDINE_REDOX_1"/>
    <property type="match status" value="1"/>
</dbReference>
<keyword evidence="10 15" id="KW-0520">NAD</keyword>
<feature type="binding site" evidence="15">
    <location>
        <position position="411"/>
    </location>
    <ligand>
        <name>FAD</name>
        <dbReference type="ChEBI" id="CHEBI:57692"/>
    </ligand>
</feature>
<dbReference type="Pfam" id="PF07992">
    <property type="entry name" value="Pyr_redox_2"/>
    <property type="match status" value="1"/>
</dbReference>
<dbReference type="PRINTS" id="PR00368">
    <property type="entry name" value="FADPNR"/>
</dbReference>
<keyword evidence="11" id="KW-1015">Disulfide bond</keyword>
<evidence type="ECO:0000256" key="6">
    <source>
        <dbReference type="ARBA" id="ARBA00022630"/>
    </source>
</evidence>
<dbReference type="InterPro" id="IPR006258">
    <property type="entry name" value="Lipoamide_DH"/>
</dbReference>
<evidence type="ECO:0000256" key="3">
    <source>
        <dbReference type="ARBA" id="ARBA00012608"/>
    </source>
</evidence>
<gene>
    <name evidence="19" type="ORF">SAMN02745207_00731</name>
</gene>
<dbReference type="RefSeq" id="WP_073337087.1">
    <property type="nucleotide sequence ID" value="NZ_FQXM01000004.1"/>
</dbReference>
<keyword evidence="6 17" id="KW-0285">Flavoprotein</keyword>
<keyword evidence="9 17" id="KW-0560">Oxidoreductase</keyword>
<keyword evidence="12 17" id="KW-0676">Redox-active center</keyword>
<reference evidence="19 20" key="1">
    <citation type="submission" date="2016-11" db="EMBL/GenBank/DDBJ databases">
        <authorList>
            <person name="Jaros S."/>
            <person name="Januszkiewicz K."/>
            <person name="Wedrychowicz H."/>
        </authorList>
    </citation>
    <scope>NUCLEOTIDE SEQUENCE [LARGE SCALE GENOMIC DNA]</scope>
    <source>
        <strain evidence="19 20">DSM 8605</strain>
    </source>
</reference>
<dbReference type="STRING" id="1121316.SAMN02745207_00731"/>
<dbReference type="GO" id="GO:0004148">
    <property type="term" value="F:dihydrolipoyl dehydrogenase (NADH) activity"/>
    <property type="evidence" value="ECO:0007669"/>
    <property type="project" value="UniProtKB-EC"/>
</dbReference>
<dbReference type="EMBL" id="FQXM01000004">
    <property type="protein sequence ID" value="SHH32924.1"/>
    <property type="molecule type" value="Genomic_DNA"/>
</dbReference>
<dbReference type="InterPro" id="IPR012999">
    <property type="entry name" value="Pyr_OxRdtase_I_AS"/>
</dbReference>
<dbReference type="PROSITE" id="PS50968">
    <property type="entry name" value="BIOTINYL_LIPOYL"/>
    <property type="match status" value="1"/>
</dbReference>
<dbReference type="InterPro" id="IPR001100">
    <property type="entry name" value="Pyr_nuc-diS_OxRdtase"/>
</dbReference>
<dbReference type="InterPro" id="IPR023753">
    <property type="entry name" value="FAD/NAD-binding_dom"/>
</dbReference>
<keyword evidence="8 15" id="KW-0274">FAD</keyword>
<evidence type="ECO:0000256" key="13">
    <source>
        <dbReference type="ARBA" id="ARBA00049187"/>
    </source>
</evidence>
<dbReference type="SUPFAM" id="SSF51905">
    <property type="entry name" value="FAD/NAD(P)-binding domain"/>
    <property type="match status" value="1"/>
</dbReference>
<feature type="binding site" evidence="15">
    <location>
        <position position="369"/>
    </location>
    <ligand>
        <name>NAD(+)</name>
        <dbReference type="ChEBI" id="CHEBI:57540"/>
    </ligand>
</feature>
<evidence type="ECO:0000313" key="20">
    <source>
        <dbReference type="Proteomes" id="UP000184447"/>
    </source>
</evidence>
<comment type="similarity">
    <text evidence="2 17">Belongs to the class-I pyridine nucleotide-disulfide oxidoreductase family.</text>
</comment>
<organism evidence="19 20">
    <name type="scientific">Clostridium grantii DSM 8605</name>
    <dbReference type="NCBI Taxonomy" id="1121316"/>
    <lineage>
        <taxon>Bacteria</taxon>
        <taxon>Bacillati</taxon>
        <taxon>Bacillota</taxon>
        <taxon>Clostridia</taxon>
        <taxon>Eubacteriales</taxon>
        <taxon>Clostridiaceae</taxon>
        <taxon>Clostridium</taxon>
    </lineage>
</organism>
<dbReference type="EC" id="1.8.1.4" evidence="3 17"/>
<evidence type="ECO:0000256" key="16">
    <source>
        <dbReference type="PIRSR" id="PIRSR000350-4"/>
    </source>
</evidence>
<dbReference type="InterPro" id="IPR003016">
    <property type="entry name" value="2-oxoA_DH_lipoyl-BS"/>
</dbReference>
<feature type="binding site" evidence="15">
    <location>
        <begin position="241"/>
        <end position="243"/>
    </location>
    <ligand>
        <name>FAD</name>
        <dbReference type="ChEBI" id="CHEBI:57692"/>
    </ligand>
</feature>
<dbReference type="PANTHER" id="PTHR22912:SF217">
    <property type="entry name" value="DIHYDROLIPOYL DEHYDROGENASE"/>
    <property type="match status" value="1"/>
</dbReference>
<dbReference type="Pfam" id="PF02852">
    <property type="entry name" value="Pyr_redox_dim"/>
    <property type="match status" value="1"/>
</dbReference>
<dbReference type="InterPro" id="IPR050151">
    <property type="entry name" value="Class-I_Pyr_Nuc-Dis_Oxidored"/>
</dbReference>
<dbReference type="GO" id="GO:0006103">
    <property type="term" value="P:2-oxoglutarate metabolic process"/>
    <property type="evidence" value="ECO:0007669"/>
    <property type="project" value="TreeGrafter"/>
</dbReference>
<feature type="domain" description="Lipoyl-binding" evidence="18">
    <location>
        <begin position="2"/>
        <end position="77"/>
    </location>
</feature>